<organism evidence="2 3">
    <name type="scientific">Pseudomonas ulcerans</name>
    <dbReference type="NCBI Taxonomy" id="3115852"/>
    <lineage>
        <taxon>Bacteria</taxon>
        <taxon>Pseudomonadati</taxon>
        <taxon>Pseudomonadota</taxon>
        <taxon>Gammaproteobacteria</taxon>
        <taxon>Pseudomonadales</taxon>
        <taxon>Pseudomonadaceae</taxon>
        <taxon>Pseudomonas</taxon>
    </lineage>
</organism>
<dbReference type="CDD" id="cd00531">
    <property type="entry name" value="NTF2_like"/>
    <property type="match status" value="1"/>
</dbReference>
<evidence type="ECO:0000313" key="2">
    <source>
        <dbReference type="EMBL" id="MEE1936139.1"/>
    </source>
</evidence>
<reference evidence="2 3" key="1">
    <citation type="submission" date="2024-01" db="EMBL/GenBank/DDBJ databases">
        <title>Unpublished Manusciprt.</title>
        <authorList>
            <person name="Duman M."/>
            <person name="Valdes E.G."/>
            <person name="Ajmi N."/>
            <person name="Altun S."/>
            <person name="Saticioglu I.B."/>
        </authorList>
    </citation>
    <scope>NUCLEOTIDE SEQUENCE [LARGE SCALE GENOMIC DNA]</scope>
    <source>
        <strain evidence="2 3">148P</strain>
    </source>
</reference>
<dbReference type="InterPro" id="IPR037401">
    <property type="entry name" value="SnoaL-like"/>
</dbReference>
<comment type="caution">
    <text evidence="2">The sequence shown here is derived from an EMBL/GenBank/DDBJ whole genome shotgun (WGS) entry which is preliminary data.</text>
</comment>
<dbReference type="Pfam" id="PF13577">
    <property type="entry name" value="SnoaL_4"/>
    <property type="match status" value="1"/>
</dbReference>
<dbReference type="InterPro" id="IPR032710">
    <property type="entry name" value="NTF2-like_dom_sf"/>
</dbReference>
<dbReference type="RefSeq" id="WP_330076836.1">
    <property type="nucleotide sequence ID" value="NZ_JAZDQJ010000033.1"/>
</dbReference>
<dbReference type="SUPFAM" id="SSF54427">
    <property type="entry name" value="NTF2-like"/>
    <property type="match status" value="1"/>
</dbReference>
<dbReference type="Proteomes" id="UP001335100">
    <property type="component" value="Unassembled WGS sequence"/>
</dbReference>
<accession>A0ABU7HX66</accession>
<evidence type="ECO:0000259" key="1">
    <source>
        <dbReference type="Pfam" id="PF13577"/>
    </source>
</evidence>
<name>A0ABU7HX66_9PSED</name>
<dbReference type="Gene3D" id="3.10.450.50">
    <property type="match status" value="1"/>
</dbReference>
<dbReference type="EMBL" id="JAZDQJ010000033">
    <property type="protein sequence ID" value="MEE1936139.1"/>
    <property type="molecule type" value="Genomic_DNA"/>
</dbReference>
<feature type="domain" description="SnoaL-like" evidence="1">
    <location>
        <begin position="13"/>
        <end position="140"/>
    </location>
</feature>
<evidence type="ECO:0000313" key="3">
    <source>
        <dbReference type="Proteomes" id="UP001335100"/>
    </source>
</evidence>
<proteinExistence type="predicted"/>
<protein>
    <submittedName>
        <fullName evidence="2">Nuclear transport factor 2 family protein</fullName>
    </submittedName>
</protein>
<keyword evidence="3" id="KW-1185">Reference proteome</keyword>
<sequence length="148" mass="16602">MQPTPFNDLQRQAAQREILQRLHQYCWGYDSNDMPLLGSVFTEQASSGGIVGGSDLSWGPWQGRSAIVEALAAIRTSQPDRRRHVIDTCVFDRLEPDSASARVYVNIFSYANGKPPHLVTVGEYRLDARHGPDGWLIERLDEVLDSAF</sequence>
<gene>
    <name evidence="2" type="ORF">V0R50_23185</name>
</gene>